<protein>
    <submittedName>
        <fullName evidence="1">Uncharacterized protein</fullName>
    </submittedName>
</protein>
<dbReference type="AlphaFoldDB" id="X1SD26"/>
<gene>
    <name evidence="1" type="ORF">S12H4_24335</name>
</gene>
<name>X1SD26_9ZZZZ</name>
<feature type="non-terminal residue" evidence="1">
    <location>
        <position position="64"/>
    </location>
</feature>
<organism evidence="1">
    <name type="scientific">marine sediment metagenome</name>
    <dbReference type="NCBI Taxonomy" id="412755"/>
    <lineage>
        <taxon>unclassified sequences</taxon>
        <taxon>metagenomes</taxon>
        <taxon>ecological metagenomes</taxon>
    </lineage>
</organism>
<sequence>MSEIKHFIYPPTGAEHHGEAIDSKDGYDVIECEACGFKHVIPIPTPEELDKLYKEEFYSTEKVI</sequence>
<reference evidence="1" key="1">
    <citation type="journal article" date="2014" name="Front. Microbiol.">
        <title>High frequency of phylogenetically diverse reductive dehalogenase-homologous genes in deep subseafloor sedimentary metagenomes.</title>
        <authorList>
            <person name="Kawai M."/>
            <person name="Futagami T."/>
            <person name="Toyoda A."/>
            <person name="Takaki Y."/>
            <person name="Nishi S."/>
            <person name="Hori S."/>
            <person name="Arai W."/>
            <person name="Tsubouchi T."/>
            <person name="Morono Y."/>
            <person name="Uchiyama I."/>
            <person name="Ito T."/>
            <person name="Fujiyama A."/>
            <person name="Inagaki F."/>
            <person name="Takami H."/>
        </authorList>
    </citation>
    <scope>NUCLEOTIDE SEQUENCE</scope>
    <source>
        <strain evidence="1">Expedition CK06-06</strain>
    </source>
</reference>
<dbReference type="EMBL" id="BARW01013178">
    <property type="protein sequence ID" value="GAI77011.1"/>
    <property type="molecule type" value="Genomic_DNA"/>
</dbReference>
<proteinExistence type="predicted"/>
<accession>X1SD26</accession>
<comment type="caution">
    <text evidence="1">The sequence shown here is derived from an EMBL/GenBank/DDBJ whole genome shotgun (WGS) entry which is preliminary data.</text>
</comment>
<evidence type="ECO:0000313" key="1">
    <source>
        <dbReference type="EMBL" id="GAI77011.1"/>
    </source>
</evidence>